<dbReference type="Proteomes" id="UP000247150">
    <property type="component" value="Unassembled WGS sequence"/>
</dbReference>
<organism evidence="1 2">
    <name type="scientific">Cytobacillus oceanisediminis</name>
    <dbReference type="NCBI Taxonomy" id="665099"/>
    <lineage>
        <taxon>Bacteria</taxon>
        <taxon>Bacillati</taxon>
        <taxon>Bacillota</taxon>
        <taxon>Bacilli</taxon>
        <taxon>Bacillales</taxon>
        <taxon>Bacillaceae</taxon>
        <taxon>Cytobacillus</taxon>
    </lineage>
</organism>
<evidence type="ECO:0000313" key="1">
    <source>
        <dbReference type="EMBL" id="PWW28307.1"/>
    </source>
</evidence>
<comment type="caution">
    <text evidence="1">The sequence shown here is derived from an EMBL/GenBank/DDBJ whole genome shotgun (WGS) entry which is preliminary data.</text>
</comment>
<name>A0A2V2ZWI0_9BACI</name>
<sequence>MKKSCPKCHTVMAKAHLDSQPIRVYKKGEKPNAGTMSDINPCYVCPNCGLIELYAEEPEKFK</sequence>
<evidence type="ECO:0000313" key="2">
    <source>
        <dbReference type="Proteomes" id="UP000247150"/>
    </source>
</evidence>
<reference evidence="1 2" key="1">
    <citation type="submission" date="2018-05" db="EMBL/GenBank/DDBJ databases">
        <title>Freshwater and sediment microbial communities from various areas in North America, analyzing microbe dynamics in response to fracking.</title>
        <authorList>
            <person name="Lamendella R."/>
        </authorList>
    </citation>
    <scope>NUCLEOTIDE SEQUENCE [LARGE SCALE GENOMIC DNA]</scope>
    <source>
        <strain evidence="1 2">15_TX</strain>
    </source>
</reference>
<proteinExistence type="predicted"/>
<dbReference type="RefSeq" id="WP_110065167.1">
    <property type="nucleotide sequence ID" value="NZ_QGTW01000006.1"/>
</dbReference>
<dbReference type="OrthoDB" id="1644422at2"/>
<dbReference type="AlphaFoldDB" id="A0A2V2ZWI0"/>
<dbReference type="EMBL" id="QGTW01000006">
    <property type="protein sequence ID" value="PWW28307.1"/>
    <property type="molecule type" value="Genomic_DNA"/>
</dbReference>
<accession>A0A2V2ZWI0</accession>
<gene>
    <name evidence="1" type="ORF">DFO73_106123</name>
</gene>
<protein>
    <submittedName>
        <fullName evidence="1">Uncharacterized protein</fullName>
    </submittedName>
</protein>